<dbReference type="AlphaFoldDB" id="A0AAN6VE69"/>
<evidence type="ECO:0008006" key="4">
    <source>
        <dbReference type="Google" id="ProtNLM"/>
    </source>
</evidence>
<organism evidence="2 3">
    <name type="scientific">Chaetomidium leptoderma</name>
    <dbReference type="NCBI Taxonomy" id="669021"/>
    <lineage>
        <taxon>Eukaryota</taxon>
        <taxon>Fungi</taxon>
        <taxon>Dikarya</taxon>
        <taxon>Ascomycota</taxon>
        <taxon>Pezizomycotina</taxon>
        <taxon>Sordariomycetes</taxon>
        <taxon>Sordariomycetidae</taxon>
        <taxon>Sordariales</taxon>
        <taxon>Chaetomiaceae</taxon>
        <taxon>Chaetomidium</taxon>
    </lineage>
</organism>
<gene>
    <name evidence="2" type="ORF">C8A00DRAFT_18555</name>
</gene>
<feature type="compositionally biased region" description="Polar residues" evidence="1">
    <location>
        <begin position="46"/>
        <end position="62"/>
    </location>
</feature>
<evidence type="ECO:0000313" key="3">
    <source>
        <dbReference type="Proteomes" id="UP001302745"/>
    </source>
</evidence>
<evidence type="ECO:0000313" key="2">
    <source>
        <dbReference type="EMBL" id="KAK4149807.1"/>
    </source>
</evidence>
<evidence type="ECO:0000256" key="1">
    <source>
        <dbReference type="SAM" id="MobiDB-lite"/>
    </source>
</evidence>
<dbReference type="EMBL" id="MU857121">
    <property type="protein sequence ID" value="KAK4149807.1"/>
    <property type="molecule type" value="Genomic_DNA"/>
</dbReference>
<protein>
    <recommendedName>
        <fullName evidence="4">F-box domain-containing protein</fullName>
    </recommendedName>
</protein>
<reference evidence="2" key="1">
    <citation type="journal article" date="2023" name="Mol. Phylogenet. Evol.">
        <title>Genome-scale phylogeny and comparative genomics of the fungal order Sordariales.</title>
        <authorList>
            <person name="Hensen N."/>
            <person name="Bonometti L."/>
            <person name="Westerberg I."/>
            <person name="Brannstrom I.O."/>
            <person name="Guillou S."/>
            <person name="Cros-Aarteil S."/>
            <person name="Calhoun S."/>
            <person name="Haridas S."/>
            <person name="Kuo A."/>
            <person name="Mondo S."/>
            <person name="Pangilinan J."/>
            <person name="Riley R."/>
            <person name="LaButti K."/>
            <person name="Andreopoulos B."/>
            <person name="Lipzen A."/>
            <person name="Chen C."/>
            <person name="Yan M."/>
            <person name="Daum C."/>
            <person name="Ng V."/>
            <person name="Clum A."/>
            <person name="Steindorff A."/>
            <person name="Ohm R.A."/>
            <person name="Martin F."/>
            <person name="Silar P."/>
            <person name="Natvig D.O."/>
            <person name="Lalanne C."/>
            <person name="Gautier V."/>
            <person name="Ament-Velasquez S.L."/>
            <person name="Kruys A."/>
            <person name="Hutchinson M.I."/>
            <person name="Powell A.J."/>
            <person name="Barry K."/>
            <person name="Miller A.N."/>
            <person name="Grigoriev I.V."/>
            <person name="Debuchy R."/>
            <person name="Gladieux P."/>
            <person name="Hiltunen Thoren M."/>
            <person name="Johannesson H."/>
        </authorList>
    </citation>
    <scope>NUCLEOTIDE SEQUENCE</scope>
    <source>
        <strain evidence="2">CBS 538.74</strain>
    </source>
</reference>
<keyword evidence="3" id="KW-1185">Reference proteome</keyword>
<dbReference type="Proteomes" id="UP001302745">
    <property type="component" value="Unassembled WGS sequence"/>
</dbReference>
<sequence length="471" mass="54157">MPSLSKLRLFGRPRRQKNTTRDAAQGPSTNINRNAVDEQPQGQGGQAQNTPTPPSSTAASNTPITLESLPAELRHKILSLVLDIKDLKALVLASPVFHQQYLLDRKAILRRALKAALGNVLVDAYAVHTSALLHEQQPGRALYMYQLEETTVRLFMENYVALRSVSPDQLLAEVIITEDDLATMASFYCSLARPLVEQCAALFLRHLDASLRVGSLSRTERTRLLRALYRFQLYCNLFGVGARGHCERPPLPMSEILPFFFCVFRPWEIEEIHCIYVIIRDKYEAVFDAIRSDVARDNPAFDGWRRPDTPPGSFDLANECKCCPFLSSIFPDNLVDARESLRQGTASRGLRVFSKVLQTSDHEKLVKRMQKYMALHCIFIEPILNWTSQDLRRRRHPSEEDRAEARRERLPFLGDKEDAPPLAWVIIWRGKYRNEFGDVIDHRFKTWGYVFWDCRRLNESGGKNYLRVRRR</sequence>
<proteinExistence type="predicted"/>
<feature type="region of interest" description="Disordered" evidence="1">
    <location>
        <begin position="1"/>
        <end position="62"/>
    </location>
</feature>
<comment type="caution">
    <text evidence="2">The sequence shown here is derived from an EMBL/GenBank/DDBJ whole genome shotgun (WGS) entry which is preliminary data.</text>
</comment>
<accession>A0AAN6VE69</accession>
<name>A0AAN6VE69_9PEZI</name>
<reference evidence="2" key="2">
    <citation type="submission" date="2023-05" db="EMBL/GenBank/DDBJ databases">
        <authorList>
            <consortium name="Lawrence Berkeley National Laboratory"/>
            <person name="Steindorff A."/>
            <person name="Hensen N."/>
            <person name="Bonometti L."/>
            <person name="Westerberg I."/>
            <person name="Brannstrom I.O."/>
            <person name="Guillou S."/>
            <person name="Cros-Aarteil S."/>
            <person name="Calhoun S."/>
            <person name="Haridas S."/>
            <person name="Kuo A."/>
            <person name="Mondo S."/>
            <person name="Pangilinan J."/>
            <person name="Riley R."/>
            <person name="Labutti K."/>
            <person name="Andreopoulos B."/>
            <person name="Lipzen A."/>
            <person name="Chen C."/>
            <person name="Yanf M."/>
            <person name="Daum C."/>
            <person name="Ng V."/>
            <person name="Clum A."/>
            <person name="Ohm R."/>
            <person name="Martin F."/>
            <person name="Silar P."/>
            <person name="Natvig D."/>
            <person name="Lalanne C."/>
            <person name="Gautier V."/>
            <person name="Ament-Velasquez S.L."/>
            <person name="Kruys A."/>
            <person name="Hutchinson M.I."/>
            <person name="Powell A.J."/>
            <person name="Barry K."/>
            <person name="Miller A.N."/>
            <person name="Grigoriev I.V."/>
            <person name="Debuchy R."/>
            <person name="Gladieux P."/>
            <person name="Thoren M.H."/>
            <person name="Johannesson H."/>
        </authorList>
    </citation>
    <scope>NUCLEOTIDE SEQUENCE</scope>
    <source>
        <strain evidence="2">CBS 538.74</strain>
    </source>
</reference>
<feature type="compositionally biased region" description="Basic residues" evidence="1">
    <location>
        <begin position="9"/>
        <end position="18"/>
    </location>
</feature>